<evidence type="ECO:0000256" key="1">
    <source>
        <dbReference type="SAM" id="SignalP"/>
    </source>
</evidence>
<protein>
    <submittedName>
        <fullName evidence="2">Uncharacterized protein</fullName>
    </submittedName>
</protein>
<dbReference type="AlphaFoldDB" id="A0A1T3CKV7"/>
<evidence type="ECO:0000313" key="2">
    <source>
        <dbReference type="EMBL" id="OPB41720.1"/>
    </source>
</evidence>
<gene>
    <name evidence="2" type="ORF">A0O28_0102800</name>
</gene>
<evidence type="ECO:0000313" key="3">
    <source>
        <dbReference type="Proteomes" id="UP000191004"/>
    </source>
</evidence>
<keyword evidence="1" id="KW-0732">Signal</keyword>
<dbReference type="Proteomes" id="UP000191004">
    <property type="component" value="Unassembled WGS sequence"/>
</dbReference>
<dbReference type="EMBL" id="LVVK01000014">
    <property type="protein sequence ID" value="OPB41720.1"/>
    <property type="molecule type" value="Genomic_DNA"/>
</dbReference>
<keyword evidence="3" id="KW-1185">Reference proteome</keyword>
<name>A0A1T3CKV7_9HYPO</name>
<accession>A0A1T3CKV7</accession>
<feature type="signal peptide" evidence="1">
    <location>
        <begin position="1"/>
        <end position="22"/>
    </location>
</feature>
<sequence length="200" mass="21684">MQFKSLVLAAVLSLTHVQALTAKDVTNSLSNITTLAADTLDLVKGLNTENVEADGLQAFKNFRQIVHDANETTTMISASTSGNSTFAKDDQKDICDTFTGFVKTQQDLLQALVSQKGLLGPIPLSMPIAAILRFLETYVDRLSLAVIGTVPTCAEESKMELKGLDKNFNETLDAYPIKLHLPESNGTSLEAFLEAYLEGQ</sequence>
<comment type="caution">
    <text evidence="2">The sequence shown here is derived from an EMBL/GenBank/DDBJ whole genome shotgun (WGS) entry which is preliminary data.</text>
</comment>
<proteinExistence type="predicted"/>
<dbReference type="SMR" id="A0A1T3CKV7"/>
<organism evidence="2 3">
    <name type="scientific">Trichoderma guizhouense</name>
    <dbReference type="NCBI Taxonomy" id="1491466"/>
    <lineage>
        <taxon>Eukaryota</taxon>
        <taxon>Fungi</taxon>
        <taxon>Dikarya</taxon>
        <taxon>Ascomycota</taxon>
        <taxon>Pezizomycotina</taxon>
        <taxon>Sordariomycetes</taxon>
        <taxon>Hypocreomycetidae</taxon>
        <taxon>Hypocreales</taxon>
        <taxon>Hypocreaceae</taxon>
        <taxon>Trichoderma</taxon>
    </lineage>
</organism>
<feature type="chain" id="PRO_5013295443" evidence="1">
    <location>
        <begin position="23"/>
        <end position="200"/>
    </location>
</feature>
<dbReference type="OrthoDB" id="5089392at2759"/>
<reference evidence="2 3" key="1">
    <citation type="submission" date="2016-04" db="EMBL/GenBank/DDBJ databases">
        <title>Multiple horizontal gene transfer events from other fungi enriched the ability of the initially mycotrophic fungus Trichoderma (Ascomycota) to feed on dead plant biomass.</title>
        <authorList>
            <person name="Atanasova L."/>
            <person name="Chenthamara K."/>
            <person name="Zhang J."/>
            <person name="Grujic M."/>
            <person name="Henrissat B."/>
            <person name="Kuo A."/>
            <person name="Aertz A."/>
            <person name="Salamov A."/>
            <person name="Lipzen A."/>
            <person name="Labutti K."/>
            <person name="Barry K."/>
            <person name="Miao Y."/>
            <person name="Rahimi M.J."/>
            <person name="Shen Q."/>
            <person name="Grigoriev I.V."/>
            <person name="Kubicek C.P."/>
            <person name="Druzhinina I.S."/>
        </authorList>
    </citation>
    <scope>NUCLEOTIDE SEQUENCE [LARGE SCALE GENOMIC DNA]</scope>
    <source>
        <strain evidence="2 3">NJAU 4742</strain>
    </source>
</reference>